<gene>
    <name evidence="7" type="ORF">B4U80_02181</name>
</gene>
<evidence type="ECO:0000313" key="8">
    <source>
        <dbReference type="Proteomes" id="UP000288716"/>
    </source>
</evidence>
<sequence>MSSQPSNGASNSQGLKLAIKHLSENRIDAILMLTRASTVLFTIFYMIPIFGGMSQYSCYQKVLVANAATSALRLHQRMPSFQFTRNYIAMLLLEDSAHYMLYSIIFLFNSPITLVLLPVALFAFLHLTSYTLLLLDKSGLRRSSMYTRLSVVVEHYQAAILQTVSMTEIVLMPIIILSIFAGRSSLVTPFMYYRFLCSRYTSRRNPYTRQMFFCLKVNTEAFVYRPGVPAFLRTLVARMIAFITRLAPQPTHTS</sequence>
<dbReference type="VEuPathDB" id="VectorBase:LDEU001687"/>
<evidence type="ECO:0000256" key="1">
    <source>
        <dbReference type="ARBA" id="ARBA00004141"/>
    </source>
</evidence>
<feature type="transmembrane region" description="Helical" evidence="6">
    <location>
        <begin position="169"/>
        <end position="193"/>
    </location>
</feature>
<dbReference type="EMBL" id="NCKV01000536">
    <property type="protein sequence ID" value="RWS30353.1"/>
    <property type="molecule type" value="Genomic_DNA"/>
</dbReference>
<protein>
    <submittedName>
        <fullName evidence="7">Integral membrane protein-like protein</fullName>
    </submittedName>
</protein>
<dbReference type="InterPro" id="IPR005344">
    <property type="entry name" value="TMEM33/Pom33"/>
</dbReference>
<keyword evidence="8" id="KW-1185">Reference proteome</keyword>
<comment type="caution">
    <text evidence="7">The sequence shown here is derived from an EMBL/GenBank/DDBJ whole genome shotgun (WGS) entry which is preliminary data.</text>
</comment>
<comment type="subcellular location">
    <subcellularLocation>
        <location evidence="1">Membrane</location>
        <topology evidence="1">Multi-pass membrane protein</topology>
    </subcellularLocation>
</comment>
<dbReference type="GO" id="GO:0071786">
    <property type="term" value="P:endoplasmic reticulum tubular network organization"/>
    <property type="evidence" value="ECO:0007669"/>
    <property type="project" value="TreeGrafter"/>
</dbReference>
<reference evidence="7 8" key="1">
    <citation type="journal article" date="2018" name="Gigascience">
        <title>Genomes of trombidid mites reveal novel predicted allergens and laterally-transferred genes associated with secondary metabolism.</title>
        <authorList>
            <person name="Dong X."/>
            <person name="Chaisiri K."/>
            <person name="Xia D."/>
            <person name="Armstrong S.D."/>
            <person name="Fang Y."/>
            <person name="Donnelly M.J."/>
            <person name="Kadowaki T."/>
            <person name="McGarry J.W."/>
            <person name="Darby A.C."/>
            <person name="Makepeace B.L."/>
        </authorList>
    </citation>
    <scope>NUCLEOTIDE SEQUENCE [LARGE SCALE GENOMIC DNA]</scope>
    <source>
        <strain evidence="7">UoL-UT</strain>
    </source>
</reference>
<dbReference type="InterPro" id="IPR051645">
    <property type="entry name" value="PER33/POM33_regulator"/>
</dbReference>
<name>A0A443SS53_9ACAR</name>
<feature type="non-terminal residue" evidence="7">
    <location>
        <position position="254"/>
    </location>
</feature>
<evidence type="ECO:0000256" key="2">
    <source>
        <dbReference type="ARBA" id="ARBA00007322"/>
    </source>
</evidence>
<evidence type="ECO:0000256" key="4">
    <source>
        <dbReference type="ARBA" id="ARBA00022989"/>
    </source>
</evidence>
<organism evidence="7 8">
    <name type="scientific">Leptotrombidium deliense</name>
    <dbReference type="NCBI Taxonomy" id="299467"/>
    <lineage>
        <taxon>Eukaryota</taxon>
        <taxon>Metazoa</taxon>
        <taxon>Ecdysozoa</taxon>
        <taxon>Arthropoda</taxon>
        <taxon>Chelicerata</taxon>
        <taxon>Arachnida</taxon>
        <taxon>Acari</taxon>
        <taxon>Acariformes</taxon>
        <taxon>Trombidiformes</taxon>
        <taxon>Prostigmata</taxon>
        <taxon>Anystina</taxon>
        <taxon>Parasitengona</taxon>
        <taxon>Trombiculoidea</taxon>
        <taxon>Trombiculidae</taxon>
        <taxon>Leptotrombidium</taxon>
    </lineage>
</organism>
<dbReference type="Pfam" id="PF03661">
    <property type="entry name" value="TMEM33_Pom33"/>
    <property type="match status" value="1"/>
</dbReference>
<evidence type="ECO:0000313" key="7">
    <source>
        <dbReference type="EMBL" id="RWS30353.1"/>
    </source>
</evidence>
<dbReference type="OrthoDB" id="5581259at2759"/>
<accession>A0A443SS53</accession>
<feature type="transmembrane region" description="Helical" evidence="6">
    <location>
        <begin position="29"/>
        <end position="51"/>
    </location>
</feature>
<dbReference type="GO" id="GO:0005783">
    <property type="term" value="C:endoplasmic reticulum"/>
    <property type="evidence" value="ECO:0007669"/>
    <property type="project" value="TreeGrafter"/>
</dbReference>
<keyword evidence="3 6" id="KW-0812">Transmembrane</keyword>
<dbReference type="Proteomes" id="UP000288716">
    <property type="component" value="Unassembled WGS sequence"/>
</dbReference>
<proteinExistence type="inferred from homology"/>
<dbReference type="STRING" id="299467.A0A443SS53"/>
<evidence type="ECO:0000256" key="3">
    <source>
        <dbReference type="ARBA" id="ARBA00022692"/>
    </source>
</evidence>
<evidence type="ECO:0000256" key="6">
    <source>
        <dbReference type="SAM" id="Phobius"/>
    </source>
</evidence>
<dbReference type="PANTHER" id="PTHR12703">
    <property type="entry name" value="TRANSMEMBRANE PROTEIN 33"/>
    <property type="match status" value="1"/>
</dbReference>
<keyword evidence="5 6" id="KW-0472">Membrane</keyword>
<evidence type="ECO:0000256" key="5">
    <source>
        <dbReference type="ARBA" id="ARBA00023136"/>
    </source>
</evidence>
<dbReference type="GO" id="GO:0061024">
    <property type="term" value="P:membrane organization"/>
    <property type="evidence" value="ECO:0007669"/>
    <property type="project" value="TreeGrafter"/>
</dbReference>
<dbReference type="PANTHER" id="PTHR12703:SF4">
    <property type="entry name" value="TRANSMEMBRANE PROTEIN 33"/>
    <property type="match status" value="1"/>
</dbReference>
<dbReference type="AlphaFoldDB" id="A0A443SS53"/>
<comment type="similarity">
    <text evidence="2">Belongs to the PER33/POM33 family.</text>
</comment>
<dbReference type="GO" id="GO:0016020">
    <property type="term" value="C:membrane"/>
    <property type="evidence" value="ECO:0007669"/>
    <property type="project" value="UniProtKB-SubCell"/>
</dbReference>
<feature type="transmembrane region" description="Helical" evidence="6">
    <location>
        <begin position="114"/>
        <end position="135"/>
    </location>
</feature>
<keyword evidence="4 6" id="KW-1133">Transmembrane helix</keyword>